<keyword evidence="3" id="KW-1185">Reference proteome</keyword>
<comment type="caution">
    <text evidence="2">The sequence shown here is derived from an EMBL/GenBank/DDBJ whole genome shotgun (WGS) entry which is preliminary data.</text>
</comment>
<proteinExistence type="predicted"/>
<dbReference type="PANTHER" id="PTHR33494:SF5">
    <property type="entry name" value="F10A16.6 PROTEIN"/>
    <property type="match status" value="1"/>
</dbReference>
<dbReference type="AlphaFoldDB" id="A0A830B8C0"/>
<gene>
    <name evidence="2" type="ORF">PHJA_000177900</name>
</gene>
<evidence type="ECO:0000313" key="2">
    <source>
        <dbReference type="EMBL" id="GFP80345.1"/>
    </source>
</evidence>
<dbReference type="EMBL" id="BMAC01000018">
    <property type="protein sequence ID" value="GFP80345.1"/>
    <property type="molecule type" value="Genomic_DNA"/>
</dbReference>
<reference evidence="2" key="1">
    <citation type="submission" date="2020-07" db="EMBL/GenBank/DDBJ databases">
        <title>Ethylene signaling mediates host invasion by parasitic plants.</title>
        <authorList>
            <person name="Yoshida S."/>
        </authorList>
    </citation>
    <scope>NUCLEOTIDE SEQUENCE</scope>
    <source>
        <strain evidence="2">Okayama</strain>
    </source>
</reference>
<evidence type="ECO:0000259" key="1">
    <source>
        <dbReference type="Pfam" id="PF24818"/>
    </source>
</evidence>
<dbReference type="InterPro" id="IPR057939">
    <property type="entry name" value="TRF2_HOY1_PH"/>
</dbReference>
<organism evidence="2 3">
    <name type="scientific">Phtheirospermum japonicum</name>
    <dbReference type="NCBI Taxonomy" id="374723"/>
    <lineage>
        <taxon>Eukaryota</taxon>
        <taxon>Viridiplantae</taxon>
        <taxon>Streptophyta</taxon>
        <taxon>Embryophyta</taxon>
        <taxon>Tracheophyta</taxon>
        <taxon>Spermatophyta</taxon>
        <taxon>Magnoliopsida</taxon>
        <taxon>eudicotyledons</taxon>
        <taxon>Gunneridae</taxon>
        <taxon>Pentapetalae</taxon>
        <taxon>asterids</taxon>
        <taxon>lamiids</taxon>
        <taxon>Lamiales</taxon>
        <taxon>Orobanchaceae</taxon>
        <taxon>Orobanchaceae incertae sedis</taxon>
        <taxon>Phtheirospermum</taxon>
    </lineage>
</organism>
<dbReference type="Pfam" id="PF24818">
    <property type="entry name" value="PH_TRF2_HOY1"/>
    <property type="match status" value="1"/>
</dbReference>
<evidence type="ECO:0000313" key="3">
    <source>
        <dbReference type="Proteomes" id="UP000653305"/>
    </source>
</evidence>
<dbReference type="OrthoDB" id="6159439at2759"/>
<sequence length="332" mass="38083">MVITVLRVQITVLRVQIKALMIKNPTPKGLDFLQILTTRTKKDDSGSQSVPEKLKASNFPATFIKIGVWQRTTRHEGDLTAKLYYAKRKLVWEVLDGALKSKIEIQWSDIVAIRAITHDINEPGTLEIELNQPPLFYREINPQPRKHTLWQQASDFTGGQAPIWRRHYVRFPPGVLDKHYERLLQCDQRLFALSQKPFPSHESPYFDPNMFGLSGLSLITEMPFRHEAGISNNAQTGLLDDIENHLLGETSDVNVSYNANCSETNYHMSSDADDQVMQYARYINPMLDGHVYPDLMPPQQYKDDTIVVEQTLHDDSLPPFVFPDNRTNGNFF</sequence>
<dbReference type="Proteomes" id="UP000653305">
    <property type="component" value="Unassembled WGS sequence"/>
</dbReference>
<protein>
    <recommendedName>
        <fullName evidence="1">TRF2/HOY1 PH-like domain-containing protein</fullName>
    </recommendedName>
</protein>
<accession>A0A830B8C0</accession>
<name>A0A830B8C0_9LAMI</name>
<feature type="domain" description="TRF2/HOY1 PH-like" evidence="1">
    <location>
        <begin position="58"/>
        <end position="177"/>
    </location>
</feature>
<dbReference type="PANTHER" id="PTHR33494">
    <property type="entry name" value="OS02G0793800 PROTEIN"/>
    <property type="match status" value="1"/>
</dbReference>